<dbReference type="Pfam" id="PF14020">
    <property type="entry name" value="DUF4236"/>
    <property type="match status" value="1"/>
</dbReference>
<protein>
    <recommendedName>
        <fullName evidence="3">DUF4236 domain-containing protein</fullName>
    </recommendedName>
</protein>
<sequence>MAFRFQRRVKLMPGVRLNVSKSGLGLSVGTRGASVSIGRRGAHSHVGIPGTGIAFRQKLSSAGAAKRGGGGGGGRASAGSATDPVDLEDVVLRLDSEGKLSLHFADGSPLPPTLVRKVRSTHADALREHLEAWAATRNEELHACLGIHLDTPAPLFEPYHPAEPPPMRPQEPVMREVGFWERLFLQRARIEAENAKAQARHAEAVAAWQTESEAYAAMLAELEALNNALHEGEAEAMAAQISSRLSAIAWARPTEVCFDFGDDLATLALDIDLPEGDAIPDTEWEVAARGLSVREKKRNATQKRRDFSYLAHASLFRIAGEAFASLPTLQEVTLGGYTQRPDPATGGTRDVHILSVRIARAQWSDIRFDRLELVDVAEALARFDLIRDQTRTGELREITPHAG</sequence>
<evidence type="ECO:0000313" key="7">
    <source>
        <dbReference type="Proteomes" id="UP000182800"/>
    </source>
</evidence>
<feature type="region of interest" description="Disordered" evidence="2">
    <location>
        <begin position="63"/>
        <end position="82"/>
    </location>
</feature>
<reference evidence="4 6" key="1">
    <citation type="submission" date="2015-09" db="EMBL/GenBank/DDBJ databases">
        <title>Identification and resolution of microdiversity through metagenomic sequencing of parallel consortia.</title>
        <authorList>
            <person name="Nelson W.C."/>
            <person name="Romine M.F."/>
            <person name="Lindemann S.R."/>
        </authorList>
    </citation>
    <scope>NUCLEOTIDE SEQUENCE [LARGE SCALE GENOMIC DNA]</scope>
    <source>
        <strain evidence="4">HL-109</strain>
    </source>
</reference>
<evidence type="ECO:0000259" key="3">
    <source>
        <dbReference type="Pfam" id="PF14020"/>
    </source>
</evidence>
<dbReference type="EMBL" id="FMBM01000002">
    <property type="protein sequence ID" value="SCC82154.1"/>
    <property type="molecule type" value="Genomic_DNA"/>
</dbReference>
<evidence type="ECO:0000313" key="4">
    <source>
        <dbReference type="EMBL" id="KPQ09837.1"/>
    </source>
</evidence>
<comment type="caution">
    <text evidence="4">The sequence shown here is derived from an EMBL/GenBank/DDBJ whole genome shotgun (WGS) entry which is preliminary data.</text>
</comment>
<evidence type="ECO:0000313" key="5">
    <source>
        <dbReference type="EMBL" id="SCC82154.1"/>
    </source>
</evidence>
<dbReference type="Proteomes" id="UP000182800">
    <property type="component" value="Unassembled WGS sequence"/>
</dbReference>
<feature type="coiled-coil region" evidence="1">
    <location>
        <begin position="185"/>
        <end position="235"/>
    </location>
</feature>
<proteinExistence type="predicted"/>
<dbReference type="RefSeq" id="WP_074445701.1">
    <property type="nucleotide sequence ID" value="NZ_FMBM01000002.1"/>
</dbReference>
<evidence type="ECO:0000313" key="6">
    <source>
        <dbReference type="Proteomes" id="UP000050497"/>
    </source>
</evidence>
<dbReference type="EMBL" id="LJSX01000021">
    <property type="protein sequence ID" value="KPQ09837.1"/>
    <property type="molecule type" value="Genomic_DNA"/>
</dbReference>
<accession>A0A0P8BK47</accession>
<evidence type="ECO:0000256" key="1">
    <source>
        <dbReference type="SAM" id="Coils"/>
    </source>
</evidence>
<keyword evidence="1" id="KW-0175">Coiled coil</keyword>
<feature type="domain" description="DUF4236" evidence="3">
    <location>
        <begin position="3"/>
        <end position="56"/>
    </location>
</feature>
<dbReference type="InterPro" id="IPR025330">
    <property type="entry name" value="DUF4236"/>
</dbReference>
<dbReference type="OrthoDB" id="9806903at2"/>
<reference evidence="5 7" key="2">
    <citation type="submission" date="2016-08" db="EMBL/GenBank/DDBJ databases">
        <authorList>
            <person name="Varghese N."/>
            <person name="Submissions Spin"/>
        </authorList>
    </citation>
    <scope>NUCLEOTIDE SEQUENCE [LARGE SCALE GENOMIC DNA]</scope>
    <source>
        <strain evidence="5 7">HL-109</strain>
    </source>
</reference>
<feature type="compositionally biased region" description="Gly residues" evidence="2">
    <location>
        <begin position="66"/>
        <end position="76"/>
    </location>
</feature>
<dbReference type="Proteomes" id="UP000050497">
    <property type="component" value="Unassembled WGS sequence"/>
</dbReference>
<gene>
    <name evidence="5" type="ORF">GA0071312_3132</name>
    <name evidence="4" type="ORF">HLUCCO17_13145</name>
</gene>
<keyword evidence="7" id="KW-1185">Reference proteome</keyword>
<organism evidence="4 6">
    <name type="scientific">Saliniramus fredricksonii</name>
    <dbReference type="NCBI Taxonomy" id="1653334"/>
    <lineage>
        <taxon>Bacteria</taxon>
        <taxon>Pseudomonadati</taxon>
        <taxon>Pseudomonadota</taxon>
        <taxon>Alphaproteobacteria</taxon>
        <taxon>Hyphomicrobiales</taxon>
        <taxon>Salinarimonadaceae</taxon>
        <taxon>Saliniramus</taxon>
    </lineage>
</organism>
<dbReference type="AlphaFoldDB" id="A0A0P8BK47"/>
<name>A0A0P8BK47_9HYPH</name>
<evidence type="ECO:0000256" key="2">
    <source>
        <dbReference type="SAM" id="MobiDB-lite"/>
    </source>
</evidence>